<sequence>MNQLDKVKAKVYISILEELPLTVEVAKCFSADQPDNLPRLNICTRQAAYSALISVFGVPKQTINAFDSWSQDIL</sequence>
<reference evidence="1 2" key="1">
    <citation type="submission" date="2015-08" db="EMBL/GenBank/DDBJ databases">
        <title>Genome sequencing of Penicillium nordicum.</title>
        <authorList>
            <person name="Nguyen H.D."/>
            <person name="Seifert K.A."/>
        </authorList>
    </citation>
    <scope>NUCLEOTIDE SEQUENCE [LARGE SCALE GENOMIC DNA]</scope>
    <source>
        <strain evidence="1 2">DAOMC 185683</strain>
    </source>
</reference>
<protein>
    <submittedName>
        <fullName evidence="1">Uncharacterized protein</fullName>
    </submittedName>
</protein>
<accession>A0A0N0RXY8</accession>
<dbReference type="AlphaFoldDB" id="A0A0N0RXY8"/>
<evidence type="ECO:0000313" key="1">
    <source>
        <dbReference type="EMBL" id="KOS39122.1"/>
    </source>
</evidence>
<dbReference type="EMBL" id="LHQQ01000218">
    <property type="protein sequence ID" value="KOS39122.1"/>
    <property type="molecule type" value="Genomic_DNA"/>
</dbReference>
<gene>
    <name evidence="1" type="ORF">ACN38_g10058</name>
</gene>
<proteinExistence type="predicted"/>
<comment type="caution">
    <text evidence="1">The sequence shown here is derived from an EMBL/GenBank/DDBJ whole genome shotgun (WGS) entry which is preliminary data.</text>
</comment>
<dbReference type="Proteomes" id="UP000037696">
    <property type="component" value="Unassembled WGS sequence"/>
</dbReference>
<name>A0A0N0RXY8_9EURO</name>
<evidence type="ECO:0000313" key="2">
    <source>
        <dbReference type="Proteomes" id="UP000037696"/>
    </source>
</evidence>
<keyword evidence="2" id="KW-1185">Reference proteome</keyword>
<organism evidence="1 2">
    <name type="scientific">Penicillium nordicum</name>
    <dbReference type="NCBI Taxonomy" id="229535"/>
    <lineage>
        <taxon>Eukaryota</taxon>
        <taxon>Fungi</taxon>
        <taxon>Dikarya</taxon>
        <taxon>Ascomycota</taxon>
        <taxon>Pezizomycotina</taxon>
        <taxon>Eurotiomycetes</taxon>
        <taxon>Eurotiomycetidae</taxon>
        <taxon>Eurotiales</taxon>
        <taxon>Aspergillaceae</taxon>
        <taxon>Penicillium</taxon>
    </lineage>
</organism>